<gene>
    <name evidence="2" type="ORF">SAMN02745823_01788</name>
</gene>
<dbReference type="AlphaFoldDB" id="A0A1M5XGY9"/>
<organism evidence="2 3">
    <name type="scientific">Sporobacter termitidis DSM 10068</name>
    <dbReference type="NCBI Taxonomy" id="1123282"/>
    <lineage>
        <taxon>Bacteria</taxon>
        <taxon>Bacillati</taxon>
        <taxon>Bacillota</taxon>
        <taxon>Clostridia</taxon>
        <taxon>Eubacteriales</taxon>
        <taxon>Oscillospiraceae</taxon>
        <taxon>Sporobacter</taxon>
    </lineage>
</organism>
<dbReference type="Gene3D" id="1.50.10.10">
    <property type="match status" value="1"/>
</dbReference>
<sequence length="597" mass="66543">MFGTNEKFNLQRAVFARSASAFFIFEDYYSHLLRLTNYKPASIVLTSPFLFNLRLFSGGAELPYTYFSDAGVLRMDSEKGSAEFVLTDREQLRVRGAGVALRVELCPAIEDMGTIACHGVRRKPDGAVEAVFGTYGKFLFKALKGRVEAICPWNEETGGYDAVIFDILPGEGGTFEAAVHEDMEELVIGDEAYPPFDALIRESLDSFEAFKQNYRPAAEGYEELRDYAAYQIWSHRAKAGGGFKEPGILFQCSIAGIFSWQQSYHGMTMLNNPQEAWRQICTLFLYQDERTGRLPSFISYLGGSNPGIQPPFQGFALDVLIRRAGDSFLTPAECERMYPRFAKWAEYWLMYRNAGRGGDVTAVNNPNDSGWDDASIFKDGFPAQNPDIIAFVIVLMEMTARLARGCGKAAQADSWKARSDRLLDTLVREFWDGEKFATFVGGKPVDSMSLACYQPILLGDRLPRHIIDKVARRLTEEGDFLCEIGLCTESLKSPLCDYGANTFVSGRVVAPPHLILTVGLDIAGKKKEAALIARRWCDTVKERGVILGFAPYEYYRLTGEKADITQGPVASDGWSWSTWSACCTMTMITSVIPEEEG</sequence>
<evidence type="ECO:0000313" key="2">
    <source>
        <dbReference type="EMBL" id="SHH98774.1"/>
    </source>
</evidence>
<dbReference type="InterPro" id="IPR008928">
    <property type="entry name" value="6-hairpin_glycosidase_sf"/>
</dbReference>
<name>A0A1M5XGY9_9FIRM</name>
<dbReference type="EMBL" id="FQXV01000005">
    <property type="protein sequence ID" value="SHH98774.1"/>
    <property type="molecule type" value="Genomic_DNA"/>
</dbReference>
<feature type="domain" description="Mannosylglycerate hydrolase MGH1-like glycoside hydrolase" evidence="1">
    <location>
        <begin position="265"/>
        <end position="577"/>
    </location>
</feature>
<evidence type="ECO:0000259" key="1">
    <source>
        <dbReference type="Pfam" id="PF22422"/>
    </source>
</evidence>
<accession>A0A1M5XGY9</accession>
<dbReference type="GO" id="GO:0005975">
    <property type="term" value="P:carbohydrate metabolic process"/>
    <property type="evidence" value="ECO:0007669"/>
    <property type="project" value="InterPro"/>
</dbReference>
<dbReference type="InterPro" id="IPR054491">
    <property type="entry name" value="MGH1-like_GH"/>
</dbReference>
<proteinExistence type="predicted"/>
<dbReference type="Pfam" id="PF22422">
    <property type="entry name" value="MGH1-like_GH"/>
    <property type="match status" value="1"/>
</dbReference>
<dbReference type="STRING" id="1123282.SAMN02745823_01788"/>
<dbReference type="OrthoDB" id="9798687at2"/>
<dbReference type="Proteomes" id="UP000183995">
    <property type="component" value="Unassembled WGS sequence"/>
</dbReference>
<dbReference type="RefSeq" id="WP_073077901.1">
    <property type="nucleotide sequence ID" value="NZ_FQXV01000005.1"/>
</dbReference>
<evidence type="ECO:0000313" key="3">
    <source>
        <dbReference type="Proteomes" id="UP000183995"/>
    </source>
</evidence>
<dbReference type="InterPro" id="IPR012341">
    <property type="entry name" value="6hp_glycosidase-like_sf"/>
</dbReference>
<keyword evidence="3" id="KW-1185">Reference proteome</keyword>
<dbReference type="SUPFAM" id="SSF48208">
    <property type="entry name" value="Six-hairpin glycosidases"/>
    <property type="match status" value="1"/>
</dbReference>
<protein>
    <recommendedName>
        <fullName evidence="1">Mannosylglycerate hydrolase MGH1-like glycoside hydrolase domain-containing protein</fullName>
    </recommendedName>
</protein>
<reference evidence="2 3" key="1">
    <citation type="submission" date="2016-11" db="EMBL/GenBank/DDBJ databases">
        <authorList>
            <person name="Jaros S."/>
            <person name="Januszkiewicz K."/>
            <person name="Wedrychowicz H."/>
        </authorList>
    </citation>
    <scope>NUCLEOTIDE SEQUENCE [LARGE SCALE GENOMIC DNA]</scope>
    <source>
        <strain evidence="2 3">DSM 10068</strain>
    </source>
</reference>